<dbReference type="PIRSF" id="PIRSF003107">
    <property type="entry name" value="PhoU"/>
    <property type="match status" value="1"/>
</dbReference>
<sequence length="223" mass="24671">MDMSHLKTSHTVSAFDDEIVDIAVAINTMCDAATRALDASIDALVHGDEEDAQRLIQADLHLDELESDLEKKVMRSIALRAPVADDLRYLVMAIRIGAMLERSGDHAKNMAKRVGMVDLTNAAPLMHKLREMTRLGTSMLGQSVDCFNRSEASLATVVRDRDAQLNRHFDEFTEMVSAAMRDDPGFVDTGVQLLFISKQLERVGDYAKNIAGSAHYIITGEHL</sequence>
<keyword evidence="6 8" id="KW-0592">Phosphate transport</keyword>
<evidence type="ECO:0000259" key="9">
    <source>
        <dbReference type="Pfam" id="PF01895"/>
    </source>
</evidence>
<dbReference type="PANTHER" id="PTHR42930">
    <property type="entry name" value="PHOSPHATE-SPECIFIC TRANSPORT SYSTEM ACCESSORY PROTEIN PHOU"/>
    <property type="match status" value="1"/>
</dbReference>
<dbReference type="InterPro" id="IPR026022">
    <property type="entry name" value="PhoU_dom"/>
</dbReference>
<evidence type="ECO:0000256" key="6">
    <source>
        <dbReference type="ARBA" id="ARBA00022592"/>
    </source>
</evidence>
<comment type="subcellular location">
    <subcellularLocation>
        <location evidence="1 8">Cytoplasm</location>
    </subcellularLocation>
</comment>
<dbReference type="Proteomes" id="UP000254101">
    <property type="component" value="Unassembled WGS sequence"/>
</dbReference>
<dbReference type="NCBIfam" id="TIGR02135">
    <property type="entry name" value="phoU_full"/>
    <property type="match status" value="1"/>
</dbReference>
<comment type="function">
    <text evidence="7 8">Plays a role in the regulation of phosphate uptake.</text>
</comment>
<dbReference type="GO" id="GO:0005737">
    <property type="term" value="C:cytoplasm"/>
    <property type="evidence" value="ECO:0007669"/>
    <property type="project" value="UniProtKB-SubCell"/>
</dbReference>
<dbReference type="OrthoDB" id="9814256at2"/>
<keyword evidence="11" id="KW-1185">Reference proteome</keyword>
<evidence type="ECO:0000256" key="4">
    <source>
        <dbReference type="ARBA" id="ARBA00022448"/>
    </source>
</evidence>
<keyword evidence="4 8" id="KW-0813">Transport</keyword>
<reference evidence="10 11" key="1">
    <citation type="submission" date="2018-07" db="EMBL/GenBank/DDBJ databases">
        <title>Erythrobacter nanhaiensis sp. nov., a novel member of the genus Erythrobacter isolated from the South China Sea.</title>
        <authorList>
            <person name="Chen X."/>
            <person name="Liu J."/>
        </authorList>
    </citation>
    <scope>NUCLEOTIDE SEQUENCE [LARGE SCALE GENOMIC DNA]</scope>
    <source>
        <strain evidence="10 11">S-5</strain>
    </source>
</reference>
<name>A0A395LKY8_9SPHN</name>
<dbReference type="SUPFAM" id="SSF109755">
    <property type="entry name" value="PhoU-like"/>
    <property type="match status" value="1"/>
</dbReference>
<evidence type="ECO:0000313" key="10">
    <source>
        <dbReference type="EMBL" id="RDS77638.1"/>
    </source>
</evidence>
<dbReference type="AlphaFoldDB" id="A0A395LKY8"/>
<accession>A0A395LKY8</accession>
<evidence type="ECO:0000256" key="7">
    <source>
        <dbReference type="ARBA" id="ARBA00056181"/>
    </source>
</evidence>
<dbReference type="Pfam" id="PF01895">
    <property type="entry name" value="PhoU"/>
    <property type="match status" value="2"/>
</dbReference>
<evidence type="ECO:0000256" key="2">
    <source>
        <dbReference type="ARBA" id="ARBA00008107"/>
    </source>
</evidence>
<comment type="subunit">
    <text evidence="3 8">Homodimer.</text>
</comment>
<dbReference type="PANTHER" id="PTHR42930:SF3">
    <property type="entry name" value="PHOSPHATE-SPECIFIC TRANSPORT SYSTEM ACCESSORY PROTEIN PHOU"/>
    <property type="match status" value="1"/>
</dbReference>
<evidence type="ECO:0000256" key="8">
    <source>
        <dbReference type="PIRNR" id="PIRNR003107"/>
    </source>
</evidence>
<protein>
    <recommendedName>
        <fullName evidence="8">Phosphate-specific transport system accessory protein PhoU</fullName>
    </recommendedName>
</protein>
<evidence type="ECO:0000256" key="3">
    <source>
        <dbReference type="ARBA" id="ARBA00011738"/>
    </source>
</evidence>
<dbReference type="RefSeq" id="WP_115491858.1">
    <property type="nucleotide sequence ID" value="NZ_JACHWW010000001.1"/>
</dbReference>
<dbReference type="GO" id="GO:0030643">
    <property type="term" value="P:intracellular phosphate ion homeostasis"/>
    <property type="evidence" value="ECO:0007669"/>
    <property type="project" value="InterPro"/>
</dbReference>
<comment type="caution">
    <text evidence="10">The sequence shown here is derived from an EMBL/GenBank/DDBJ whole genome shotgun (WGS) entry which is preliminary data.</text>
</comment>
<dbReference type="InterPro" id="IPR038078">
    <property type="entry name" value="PhoU-like_sf"/>
</dbReference>
<dbReference type="Gene3D" id="1.20.58.220">
    <property type="entry name" value="Phosphate transport system protein phou homolog 2, domain 2"/>
    <property type="match status" value="1"/>
</dbReference>
<dbReference type="GO" id="GO:0045936">
    <property type="term" value="P:negative regulation of phosphate metabolic process"/>
    <property type="evidence" value="ECO:0007669"/>
    <property type="project" value="InterPro"/>
</dbReference>
<evidence type="ECO:0000256" key="1">
    <source>
        <dbReference type="ARBA" id="ARBA00004496"/>
    </source>
</evidence>
<dbReference type="InterPro" id="IPR028366">
    <property type="entry name" value="PhoU"/>
</dbReference>
<proteinExistence type="inferred from homology"/>
<feature type="domain" description="PhoU" evidence="9">
    <location>
        <begin position="26"/>
        <end position="114"/>
    </location>
</feature>
<feature type="domain" description="PhoU" evidence="9">
    <location>
        <begin position="129"/>
        <end position="211"/>
    </location>
</feature>
<keyword evidence="5 8" id="KW-0963">Cytoplasm</keyword>
<evidence type="ECO:0000256" key="5">
    <source>
        <dbReference type="ARBA" id="ARBA00022490"/>
    </source>
</evidence>
<dbReference type="GO" id="GO:0006817">
    <property type="term" value="P:phosphate ion transport"/>
    <property type="evidence" value="ECO:0007669"/>
    <property type="project" value="UniProtKB-KW"/>
</dbReference>
<gene>
    <name evidence="10" type="primary">phoU</name>
    <name evidence="10" type="ORF">DL238_08505</name>
</gene>
<organism evidence="10 11">
    <name type="scientific">Alteriqipengyuania lutimaris</name>
    <dbReference type="NCBI Taxonomy" id="1538146"/>
    <lineage>
        <taxon>Bacteria</taxon>
        <taxon>Pseudomonadati</taxon>
        <taxon>Pseudomonadota</taxon>
        <taxon>Alphaproteobacteria</taxon>
        <taxon>Sphingomonadales</taxon>
        <taxon>Erythrobacteraceae</taxon>
        <taxon>Alteriqipengyuania</taxon>
    </lineage>
</organism>
<dbReference type="FunFam" id="1.20.58.220:FF:000004">
    <property type="entry name" value="Phosphate-specific transport system accessory protein PhoU"/>
    <property type="match status" value="1"/>
</dbReference>
<dbReference type="EMBL" id="QRBB01000001">
    <property type="protein sequence ID" value="RDS77638.1"/>
    <property type="molecule type" value="Genomic_DNA"/>
</dbReference>
<evidence type="ECO:0000313" key="11">
    <source>
        <dbReference type="Proteomes" id="UP000254101"/>
    </source>
</evidence>
<comment type="similarity">
    <text evidence="2 8">Belongs to the PhoU family.</text>
</comment>